<proteinExistence type="predicted"/>
<sequence>MEACTRWTTRHSASSEGLDLFSYLNVTTTSKFSLFLHHHLRVIKPRIKADEVISNTKMLKREVNRE</sequence>
<gene>
    <name evidence="1" type="ORF">SVIM_LOCUS88476</name>
</gene>
<name>A0A6N2KNA2_SALVM</name>
<accession>A0A6N2KNA2</accession>
<protein>
    <submittedName>
        <fullName evidence="1">Uncharacterized protein</fullName>
    </submittedName>
</protein>
<reference evidence="1" key="1">
    <citation type="submission" date="2019-03" db="EMBL/GenBank/DDBJ databases">
        <authorList>
            <person name="Mank J."/>
            <person name="Almeida P."/>
        </authorList>
    </citation>
    <scope>NUCLEOTIDE SEQUENCE</scope>
    <source>
        <strain evidence="1">78183</strain>
    </source>
</reference>
<organism evidence="1">
    <name type="scientific">Salix viminalis</name>
    <name type="common">Common osier</name>
    <name type="synonym">Basket willow</name>
    <dbReference type="NCBI Taxonomy" id="40686"/>
    <lineage>
        <taxon>Eukaryota</taxon>
        <taxon>Viridiplantae</taxon>
        <taxon>Streptophyta</taxon>
        <taxon>Embryophyta</taxon>
        <taxon>Tracheophyta</taxon>
        <taxon>Spermatophyta</taxon>
        <taxon>Magnoliopsida</taxon>
        <taxon>eudicotyledons</taxon>
        <taxon>Gunneridae</taxon>
        <taxon>Pentapetalae</taxon>
        <taxon>rosids</taxon>
        <taxon>fabids</taxon>
        <taxon>Malpighiales</taxon>
        <taxon>Salicaceae</taxon>
        <taxon>Saliceae</taxon>
        <taxon>Salix</taxon>
    </lineage>
</organism>
<dbReference type="EMBL" id="CAADRP010000413">
    <property type="protein sequence ID" value="VFU27959.1"/>
    <property type="molecule type" value="Genomic_DNA"/>
</dbReference>
<evidence type="ECO:0000313" key="1">
    <source>
        <dbReference type="EMBL" id="VFU27959.1"/>
    </source>
</evidence>
<dbReference type="AlphaFoldDB" id="A0A6N2KNA2"/>